<protein>
    <recommendedName>
        <fullName evidence="4">DUF5134 domain-containing protein</fullName>
    </recommendedName>
</protein>
<dbReference type="RefSeq" id="WP_072487340.1">
    <property type="nucleotide sequence ID" value="NZ_CP108276.1"/>
</dbReference>
<sequence>MIAATGLRWILTMLFCVLAAYGLWRALAARAHVWTAWFAQGLHAVMALAMFAMVWPWGMDLLVVPQVVFFSAAAAWFPLTALALPSGPETRGRAVMNALPHAVMTGAMAWMIAAMSWGTSMGSTDGGNAHDMPGMDMSGPGATATMTLSGTGDRWGAGALALVLLALGLWWLARSFDTGRLAPRPADGAVPAGGAHAAWDLGCHGVMALGMAVMFVVMI</sequence>
<proteinExistence type="predicted"/>
<feature type="transmembrane region" description="Helical" evidence="1">
    <location>
        <begin position="6"/>
        <end position="24"/>
    </location>
</feature>
<name>A0A1K2DYP0_STRAR</name>
<reference evidence="2 3" key="1">
    <citation type="submission" date="2016-11" db="EMBL/GenBank/DDBJ databases">
        <authorList>
            <person name="Jaros S."/>
            <person name="Januszkiewicz K."/>
            <person name="Wedrychowicz H."/>
        </authorList>
    </citation>
    <scope>NUCLEOTIDE SEQUENCE [LARGE SCALE GENOMIC DNA]</scope>
    <source>
        <strain evidence="2 3">OK807</strain>
    </source>
</reference>
<feature type="transmembrane region" description="Helical" evidence="1">
    <location>
        <begin position="36"/>
        <end position="57"/>
    </location>
</feature>
<accession>A0A1K2DYP0</accession>
<evidence type="ECO:0000256" key="1">
    <source>
        <dbReference type="SAM" id="Phobius"/>
    </source>
</evidence>
<dbReference type="EMBL" id="FPJO01000016">
    <property type="protein sequence ID" value="SFY27756.1"/>
    <property type="molecule type" value="Genomic_DNA"/>
</dbReference>
<dbReference type="Proteomes" id="UP000181909">
    <property type="component" value="Unassembled WGS sequence"/>
</dbReference>
<gene>
    <name evidence="2" type="ORF">SAMN02787144_10164</name>
</gene>
<organism evidence="2 3">
    <name type="scientific">Streptomyces atratus</name>
    <dbReference type="NCBI Taxonomy" id="1893"/>
    <lineage>
        <taxon>Bacteria</taxon>
        <taxon>Bacillati</taxon>
        <taxon>Actinomycetota</taxon>
        <taxon>Actinomycetes</taxon>
        <taxon>Kitasatosporales</taxon>
        <taxon>Streptomycetaceae</taxon>
        <taxon>Streptomyces</taxon>
    </lineage>
</organism>
<dbReference type="Pfam" id="PF17197">
    <property type="entry name" value="DUF5134"/>
    <property type="match status" value="1"/>
</dbReference>
<dbReference type="AlphaFoldDB" id="A0A1K2DYP0"/>
<feature type="transmembrane region" description="Helical" evidence="1">
    <location>
        <begin position="155"/>
        <end position="173"/>
    </location>
</feature>
<keyword evidence="1" id="KW-0472">Membrane</keyword>
<evidence type="ECO:0000313" key="2">
    <source>
        <dbReference type="EMBL" id="SFY27756.1"/>
    </source>
</evidence>
<evidence type="ECO:0000313" key="3">
    <source>
        <dbReference type="Proteomes" id="UP000181909"/>
    </source>
</evidence>
<feature type="transmembrane region" description="Helical" evidence="1">
    <location>
        <begin position="96"/>
        <end position="117"/>
    </location>
</feature>
<dbReference type="OrthoDB" id="4734452at2"/>
<keyword evidence="1" id="KW-1133">Transmembrane helix</keyword>
<dbReference type="InterPro" id="IPR033458">
    <property type="entry name" value="DUF5134"/>
</dbReference>
<feature type="transmembrane region" description="Helical" evidence="1">
    <location>
        <begin position="63"/>
        <end position="84"/>
    </location>
</feature>
<keyword evidence="1" id="KW-0812">Transmembrane</keyword>
<dbReference type="STRING" id="1893.SAMN02787144_10164"/>
<evidence type="ECO:0008006" key="4">
    <source>
        <dbReference type="Google" id="ProtNLM"/>
    </source>
</evidence>